<keyword evidence="3" id="KW-0515">Mutator protein</keyword>
<dbReference type="InterPro" id="IPR015797">
    <property type="entry name" value="NUDIX_hydrolase-like_dom_sf"/>
</dbReference>
<dbReference type="Pfam" id="PF00293">
    <property type="entry name" value="NUDIX"/>
    <property type="match status" value="1"/>
</dbReference>
<evidence type="ECO:0000256" key="4">
    <source>
        <dbReference type="ARBA" id="ARBA00022705"/>
    </source>
</evidence>
<dbReference type="AlphaFoldDB" id="A0A0C9MQK5"/>
<keyword evidence="7 17" id="KW-0378">Hydrolase</keyword>
<gene>
    <name evidence="19" type="ORF">SP6_14_02230</name>
</gene>
<dbReference type="InterPro" id="IPR047127">
    <property type="entry name" value="MutT-like"/>
</dbReference>
<dbReference type="GO" id="GO:0035539">
    <property type="term" value="F:8-oxo-7,8-dihydrodeoxyguanosine triphosphate pyrophosphatase activity"/>
    <property type="evidence" value="ECO:0007669"/>
    <property type="project" value="UniProtKB-EC"/>
</dbReference>
<dbReference type="GeneID" id="78529178"/>
<feature type="domain" description="Nudix hydrolase" evidence="18">
    <location>
        <begin position="13"/>
        <end position="143"/>
    </location>
</feature>
<comment type="catalytic activity">
    <reaction evidence="10">
        <text>8-oxo-dGTP + H2O = 8-oxo-dGMP + diphosphate + H(+)</text>
        <dbReference type="Rhea" id="RHEA:31575"/>
        <dbReference type="ChEBI" id="CHEBI:15377"/>
        <dbReference type="ChEBI" id="CHEBI:15378"/>
        <dbReference type="ChEBI" id="CHEBI:33019"/>
        <dbReference type="ChEBI" id="CHEBI:63224"/>
        <dbReference type="ChEBI" id="CHEBI:77896"/>
        <dbReference type="EC" id="3.6.1.55"/>
    </reaction>
</comment>
<name>A0A0C9MQK5_SPHPI</name>
<reference evidence="19 20" key="1">
    <citation type="submission" date="2014-08" db="EMBL/GenBank/DDBJ databases">
        <title>Whole genome shotgun sequence of Sphingomonas paucimobilis NBRC 13935.</title>
        <authorList>
            <person name="Hosoyama A."/>
            <person name="Hashimoto M."/>
            <person name="Hosoyama Y."/>
            <person name="Noguchi M."/>
            <person name="Uohara A."/>
            <person name="Ohji S."/>
            <person name="Katano-Makiyama Y."/>
            <person name="Ichikawa N."/>
            <person name="Kimura A."/>
            <person name="Yamazoe A."/>
            <person name="Fujita N."/>
        </authorList>
    </citation>
    <scope>NUCLEOTIDE SEQUENCE [LARGE SCALE GENOMIC DNA]</scope>
    <source>
        <strain evidence="19 20">NBRC 13935</strain>
    </source>
</reference>
<evidence type="ECO:0000256" key="9">
    <source>
        <dbReference type="ARBA" id="ARBA00023204"/>
    </source>
</evidence>
<keyword evidence="4" id="KW-0235">DNA replication</keyword>
<dbReference type="SUPFAM" id="SSF55811">
    <property type="entry name" value="Nudix"/>
    <property type="match status" value="1"/>
</dbReference>
<evidence type="ECO:0000256" key="8">
    <source>
        <dbReference type="ARBA" id="ARBA00022842"/>
    </source>
</evidence>
<evidence type="ECO:0000313" key="19">
    <source>
        <dbReference type="EMBL" id="GAN13066.1"/>
    </source>
</evidence>
<evidence type="ECO:0000256" key="2">
    <source>
        <dbReference type="ARBA" id="ARBA00005582"/>
    </source>
</evidence>
<dbReference type="InterPro" id="IPR020084">
    <property type="entry name" value="NUDIX_hydrolase_CS"/>
</dbReference>
<evidence type="ECO:0000256" key="1">
    <source>
        <dbReference type="ARBA" id="ARBA00001946"/>
    </source>
</evidence>
<evidence type="ECO:0000256" key="15">
    <source>
        <dbReference type="ARBA" id="ARBA00041979"/>
    </source>
</evidence>
<dbReference type="PANTHER" id="PTHR47707">
    <property type="entry name" value="8-OXO-DGTP DIPHOSPHATASE"/>
    <property type="match status" value="1"/>
</dbReference>
<evidence type="ECO:0000259" key="18">
    <source>
        <dbReference type="PROSITE" id="PS51462"/>
    </source>
</evidence>
<evidence type="ECO:0000256" key="6">
    <source>
        <dbReference type="ARBA" id="ARBA00022763"/>
    </source>
</evidence>
<dbReference type="GO" id="GO:0008413">
    <property type="term" value="F:8-oxo-7,8-dihydroguanosine triphosphate pyrophosphatase activity"/>
    <property type="evidence" value="ECO:0007669"/>
    <property type="project" value="TreeGrafter"/>
</dbReference>
<dbReference type="PANTHER" id="PTHR47707:SF1">
    <property type="entry name" value="NUDIX HYDROLASE FAMILY PROTEIN"/>
    <property type="match status" value="1"/>
</dbReference>
<keyword evidence="8" id="KW-0460">Magnesium</keyword>
<evidence type="ECO:0000256" key="12">
    <source>
        <dbReference type="ARBA" id="ARBA00038905"/>
    </source>
</evidence>
<keyword evidence="6" id="KW-0227">DNA damage</keyword>
<keyword evidence="20" id="KW-1185">Reference proteome</keyword>
<dbReference type="EC" id="3.6.1.55" evidence="12"/>
<dbReference type="GO" id="GO:0006281">
    <property type="term" value="P:DNA repair"/>
    <property type="evidence" value="ECO:0007669"/>
    <property type="project" value="UniProtKB-KW"/>
</dbReference>
<dbReference type="CDD" id="cd03425">
    <property type="entry name" value="NUDIX_MutT_NudA_like"/>
    <property type="match status" value="1"/>
</dbReference>
<sequence length="158" mass="17106">MTVEDRMRAEGHPLFPVVAAALVDDAGRVLLQQRPQGKALAGLWEFPGGKLEPGETPEGALIRELQEELDITVPPAALEAAGFASEPLADRHLLLLLYVIRGWSGTPRALEADGLIWCRPEEMEAWPMPPADGPLVRQLRAYLGFSAMTDAPGESGML</sequence>
<dbReference type="Proteomes" id="UP000032025">
    <property type="component" value="Unassembled WGS sequence"/>
</dbReference>
<comment type="catalytic activity">
    <reaction evidence="11">
        <text>8-oxo-GTP + H2O = 8-oxo-GMP + diphosphate + H(+)</text>
        <dbReference type="Rhea" id="RHEA:67616"/>
        <dbReference type="ChEBI" id="CHEBI:15377"/>
        <dbReference type="ChEBI" id="CHEBI:15378"/>
        <dbReference type="ChEBI" id="CHEBI:33019"/>
        <dbReference type="ChEBI" id="CHEBI:143553"/>
        <dbReference type="ChEBI" id="CHEBI:145694"/>
    </reaction>
</comment>
<dbReference type="PRINTS" id="PR00502">
    <property type="entry name" value="NUDIXFAMILY"/>
</dbReference>
<evidence type="ECO:0000256" key="16">
    <source>
        <dbReference type="ARBA" id="ARBA00042798"/>
    </source>
</evidence>
<organism evidence="19 20">
    <name type="scientific">Sphingomonas paucimobilis NBRC 13935</name>
    <dbReference type="NCBI Taxonomy" id="1219050"/>
    <lineage>
        <taxon>Bacteria</taxon>
        <taxon>Pseudomonadati</taxon>
        <taxon>Pseudomonadota</taxon>
        <taxon>Alphaproteobacteria</taxon>
        <taxon>Sphingomonadales</taxon>
        <taxon>Sphingomonadaceae</taxon>
        <taxon>Sphingomonas</taxon>
    </lineage>
</organism>
<keyword evidence="5" id="KW-0479">Metal-binding</keyword>
<dbReference type="InterPro" id="IPR020476">
    <property type="entry name" value="Nudix_hydrolase"/>
</dbReference>
<evidence type="ECO:0000256" key="11">
    <source>
        <dbReference type="ARBA" id="ARBA00036904"/>
    </source>
</evidence>
<dbReference type="PROSITE" id="PS00893">
    <property type="entry name" value="NUDIX_BOX"/>
    <property type="match status" value="1"/>
</dbReference>
<keyword evidence="9" id="KW-0234">DNA repair</keyword>
<evidence type="ECO:0000313" key="20">
    <source>
        <dbReference type="Proteomes" id="UP000032025"/>
    </source>
</evidence>
<dbReference type="RefSeq" id="WP_082052431.1">
    <property type="nucleotide sequence ID" value="NZ_BBJS01000014.1"/>
</dbReference>
<evidence type="ECO:0000256" key="10">
    <source>
        <dbReference type="ARBA" id="ARBA00035861"/>
    </source>
</evidence>
<dbReference type="GO" id="GO:0044715">
    <property type="term" value="F:8-oxo-dGDP phosphatase activity"/>
    <property type="evidence" value="ECO:0007669"/>
    <property type="project" value="TreeGrafter"/>
</dbReference>
<dbReference type="InterPro" id="IPR000086">
    <property type="entry name" value="NUDIX_hydrolase_dom"/>
</dbReference>
<evidence type="ECO:0000256" key="7">
    <source>
        <dbReference type="ARBA" id="ARBA00022801"/>
    </source>
</evidence>
<proteinExistence type="inferred from homology"/>
<evidence type="ECO:0000256" key="3">
    <source>
        <dbReference type="ARBA" id="ARBA00022457"/>
    </source>
</evidence>
<evidence type="ECO:0000256" key="5">
    <source>
        <dbReference type="ARBA" id="ARBA00022723"/>
    </source>
</evidence>
<dbReference type="GO" id="GO:0046872">
    <property type="term" value="F:metal ion binding"/>
    <property type="evidence" value="ECO:0007669"/>
    <property type="project" value="UniProtKB-KW"/>
</dbReference>
<comment type="similarity">
    <text evidence="2 17">Belongs to the Nudix hydrolase family.</text>
</comment>
<dbReference type="GO" id="GO:0044716">
    <property type="term" value="F:8-oxo-GDP phosphatase activity"/>
    <property type="evidence" value="ECO:0007669"/>
    <property type="project" value="TreeGrafter"/>
</dbReference>
<evidence type="ECO:0000256" key="13">
    <source>
        <dbReference type="ARBA" id="ARBA00040794"/>
    </source>
</evidence>
<comment type="cofactor">
    <cofactor evidence="1">
        <name>Mg(2+)</name>
        <dbReference type="ChEBI" id="CHEBI:18420"/>
    </cofactor>
</comment>
<dbReference type="EMBL" id="BBJS01000014">
    <property type="protein sequence ID" value="GAN13066.1"/>
    <property type="molecule type" value="Genomic_DNA"/>
</dbReference>
<accession>A0A0C9MQK5</accession>
<dbReference type="GO" id="GO:0006260">
    <property type="term" value="P:DNA replication"/>
    <property type="evidence" value="ECO:0007669"/>
    <property type="project" value="UniProtKB-KW"/>
</dbReference>
<dbReference type="PROSITE" id="PS51462">
    <property type="entry name" value="NUDIX"/>
    <property type="match status" value="1"/>
</dbReference>
<evidence type="ECO:0000256" key="14">
    <source>
        <dbReference type="ARBA" id="ARBA00041592"/>
    </source>
</evidence>
<dbReference type="Gene3D" id="3.90.79.10">
    <property type="entry name" value="Nucleoside Triphosphate Pyrophosphohydrolase"/>
    <property type="match status" value="1"/>
</dbReference>
<protein>
    <recommendedName>
        <fullName evidence="13">8-oxo-dGTP diphosphatase</fullName>
        <ecNumber evidence="12">3.6.1.55</ecNumber>
    </recommendedName>
    <alternativeName>
        <fullName evidence="16">7,8-dihydro-8-oxoguanine-triphosphatase</fullName>
    </alternativeName>
    <alternativeName>
        <fullName evidence="15">Mutator protein MutT</fullName>
    </alternativeName>
    <alternativeName>
        <fullName evidence="14">dGTP pyrophosphohydrolase</fullName>
    </alternativeName>
</protein>
<evidence type="ECO:0000256" key="17">
    <source>
        <dbReference type="RuleBase" id="RU003476"/>
    </source>
</evidence>
<comment type="caution">
    <text evidence="19">The sequence shown here is derived from an EMBL/GenBank/DDBJ whole genome shotgun (WGS) entry which is preliminary data.</text>
</comment>